<dbReference type="RefSeq" id="WP_089763132.1">
    <property type="nucleotide sequence ID" value="NZ_BKAT01000026.1"/>
</dbReference>
<evidence type="ECO:0000313" key="1">
    <source>
        <dbReference type="EMBL" id="SEA77726.1"/>
    </source>
</evidence>
<keyword evidence="2" id="KW-1185">Reference proteome</keyword>
<proteinExistence type="predicted"/>
<dbReference type="OrthoDB" id="9798269at2"/>
<evidence type="ECO:0000313" key="2">
    <source>
        <dbReference type="Proteomes" id="UP000199656"/>
    </source>
</evidence>
<protein>
    <submittedName>
        <fullName evidence="1">Transcriptional regulator, AbiEi antitoxin, Type IV TA system</fullName>
    </submittedName>
</protein>
<organism evidence="1 2">
    <name type="scientific">Chitinophaga terrae</name>
    <name type="common">ex Kim and Jung 2007</name>
    <dbReference type="NCBI Taxonomy" id="408074"/>
    <lineage>
        <taxon>Bacteria</taxon>
        <taxon>Pseudomonadati</taxon>
        <taxon>Bacteroidota</taxon>
        <taxon>Chitinophagia</taxon>
        <taxon>Chitinophagales</taxon>
        <taxon>Chitinophagaceae</taxon>
        <taxon>Chitinophaga</taxon>
    </lineage>
</organism>
<dbReference type="EMBL" id="FNRL01000015">
    <property type="protein sequence ID" value="SEA77726.1"/>
    <property type="molecule type" value="Genomic_DNA"/>
</dbReference>
<gene>
    <name evidence="1" type="ORF">SAMN05660909_03401</name>
</gene>
<dbReference type="Proteomes" id="UP000199656">
    <property type="component" value="Unassembled WGS sequence"/>
</dbReference>
<name>A0A1H4DYM3_9BACT</name>
<dbReference type="AlphaFoldDB" id="A0A1H4DYM3"/>
<sequence>MTFRDAVQEYAEEPLTRQIMMDLLRTYKRPNDKINELVKKGELTSIRRGLYVAGPKTNIARPEPFLVANHLRGPSYVSMETALSHWRLIPERVFEISSLTTKTSKIYKTPMGRFSYINAPLPYYSFGIKSVQLTPKQVVLIASPEKALCDKIVTTAGIILRSSRQTAEYLIDDLRIDETKLQELDLAAITSWVKDAPKKESLSMLVKTIKNL</sequence>
<reference evidence="2" key="1">
    <citation type="submission" date="2016-10" db="EMBL/GenBank/DDBJ databases">
        <authorList>
            <person name="Varghese N."/>
            <person name="Submissions S."/>
        </authorList>
    </citation>
    <scope>NUCLEOTIDE SEQUENCE [LARGE SCALE GENOMIC DNA]</scope>
    <source>
        <strain evidence="2">DSM 23920</strain>
    </source>
</reference>
<accession>A0A1H4DYM3</accession>
<dbReference type="STRING" id="408074.SAMN05660909_03401"/>